<evidence type="ECO:0000259" key="7">
    <source>
        <dbReference type="PROSITE" id="PS52029"/>
    </source>
</evidence>
<keyword evidence="3 6" id="KW-0133">Cell shape</keyword>
<dbReference type="PROSITE" id="PS52029">
    <property type="entry name" value="LD_TPASE"/>
    <property type="match status" value="1"/>
</dbReference>
<evidence type="ECO:0000313" key="9">
    <source>
        <dbReference type="Proteomes" id="UP000217838"/>
    </source>
</evidence>
<evidence type="ECO:0000256" key="3">
    <source>
        <dbReference type="ARBA" id="ARBA00022960"/>
    </source>
</evidence>
<dbReference type="CDD" id="cd16913">
    <property type="entry name" value="YkuD_like"/>
    <property type="match status" value="1"/>
</dbReference>
<dbReference type="UniPathway" id="UPA00219"/>
<sequence length="324" mass="36857">MKKQRTNAVIVKEQVGEESVENAEPVLQEKVYRGVITQEPEDRAVEIDDLDSIAVSEASKYKFVNNVHRFFTVGLNKFPFVETVSYKGRVSWLQGRPAWIADYASHFSTSRHFIARSLNGKNDYYTQKVSTGDKFNVFSSEVNLEFHLVLDISQHMMWFYAHDVDKDLRYFVRTYKVGCGRVDHDMQSGCLSPLGTFKLSDKIAIFKEGIEGYFKDSKIEMISVFGTRWIPYVGEEDNTLAMIKGYGIHGAPWYRNETTGELEENRASIGQYVSSGCVRLYQEDMEELFSIVITKPTTVQIVKTIKDAKLPGVAMEDLAIAASN</sequence>
<feature type="active site" description="Nucleophile" evidence="6">
    <location>
        <position position="277"/>
    </location>
</feature>
<accession>A0A2A4YMA6</accession>
<evidence type="ECO:0000256" key="4">
    <source>
        <dbReference type="ARBA" id="ARBA00022984"/>
    </source>
</evidence>
<protein>
    <submittedName>
        <fullName evidence="8">L,D-transpeptidase</fullName>
    </submittedName>
</protein>
<feature type="domain" description="L,D-TPase catalytic" evidence="7">
    <location>
        <begin position="146"/>
        <end position="302"/>
    </location>
</feature>
<evidence type="ECO:0000256" key="6">
    <source>
        <dbReference type="PROSITE-ProRule" id="PRU01373"/>
    </source>
</evidence>
<dbReference type="InterPro" id="IPR038063">
    <property type="entry name" value="Transpep_catalytic_dom"/>
</dbReference>
<dbReference type="InterPro" id="IPR005490">
    <property type="entry name" value="LD_TPept_cat_dom"/>
</dbReference>
<feature type="active site" description="Proton donor/acceptor" evidence="6">
    <location>
        <position position="249"/>
    </location>
</feature>
<evidence type="ECO:0000313" key="8">
    <source>
        <dbReference type="EMBL" id="PCI95831.1"/>
    </source>
</evidence>
<evidence type="ECO:0000256" key="1">
    <source>
        <dbReference type="ARBA" id="ARBA00004752"/>
    </source>
</evidence>
<dbReference type="AlphaFoldDB" id="A0A2A4YMA6"/>
<dbReference type="EMBL" id="NVUU01000008">
    <property type="protein sequence ID" value="PCI95831.1"/>
    <property type="molecule type" value="Genomic_DNA"/>
</dbReference>
<dbReference type="GO" id="GO:0008360">
    <property type="term" value="P:regulation of cell shape"/>
    <property type="evidence" value="ECO:0007669"/>
    <property type="project" value="UniProtKB-UniRule"/>
</dbReference>
<organism evidence="8 9">
    <name type="scientific">Aerophobetes bacterium</name>
    <dbReference type="NCBI Taxonomy" id="2030807"/>
    <lineage>
        <taxon>Bacteria</taxon>
        <taxon>Candidatus Aerophobota</taxon>
    </lineage>
</organism>
<keyword evidence="5 6" id="KW-0961">Cell wall biogenesis/degradation</keyword>
<dbReference type="Proteomes" id="UP000217838">
    <property type="component" value="Unassembled WGS sequence"/>
</dbReference>
<reference evidence="9" key="1">
    <citation type="submission" date="2017-08" db="EMBL/GenBank/DDBJ databases">
        <title>A dynamic microbial community with high functional redundancy inhabits the cold, oxic subseafloor aquifer.</title>
        <authorList>
            <person name="Tully B.J."/>
            <person name="Wheat C.G."/>
            <person name="Glazer B.T."/>
            <person name="Huber J.A."/>
        </authorList>
    </citation>
    <scope>NUCLEOTIDE SEQUENCE [LARGE SCALE GENOMIC DNA]</scope>
</reference>
<keyword evidence="2" id="KW-0808">Transferase</keyword>
<comment type="pathway">
    <text evidence="1 6">Cell wall biogenesis; peptidoglycan biosynthesis.</text>
</comment>
<gene>
    <name evidence="8" type="ORF">COB11_01150</name>
</gene>
<dbReference type="GO" id="GO:0009252">
    <property type="term" value="P:peptidoglycan biosynthetic process"/>
    <property type="evidence" value="ECO:0007669"/>
    <property type="project" value="UniProtKB-UniPathway"/>
</dbReference>
<dbReference type="Pfam" id="PF03734">
    <property type="entry name" value="YkuD"/>
    <property type="match status" value="1"/>
</dbReference>
<dbReference type="GO" id="GO:0071555">
    <property type="term" value="P:cell wall organization"/>
    <property type="evidence" value="ECO:0007669"/>
    <property type="project" value="UniProtKB-UniRule"/>
</dbReference>
<dbReference type="SUPFAM" id="SSF141523">
    <property type="entry name" value="L,D-transpeptidase catalytic domain-like"/>
    <property type="match status" value="1"/>
</dbReference>
<comment type="caution">
    <text evidence="8">The sequence shown here is derived from an EMBL/GenBank/DDBJ whole genome shotgun (WGS) entry which is preliminary data.</text>
</comment>
<name>A0A2A4YMA6_UNCAE</name>
<keyword evidence="4 6" id="KW-0573">Peptidoglycan synthesis</keyword>
<dbReference type="GO" id="GO:0016740">
    <property type="term" value="F:transferase activity"/>
    <property type="evidence" value="ECO:0007669"/>
    <property type="project" value="UniProtKB-KW"/>
</dbReference>
<dbReference type="Gene3D" id="2.40.440.10">
    <property type="entry name" value="L,D-transpeptidase catalytic domain-like"/>
    <property type="match status" value="1"/>
</dbReference>
<proteinExistence type="predicted"/>
<evidence type="ECO:0000256" key="5">
    <source>
        <dbReference type="ARBA" id="ARBA00023316"/>
    </source>
</evidence>
<evidence type="ECO:0000256" key="2">
    <source>
        <dbReference type="ARBA" id="ARBA00022679"/>
    </source>
</evidence>